<feature type="compositionally biased region" description="Low complexity" evidence="1">
    <location>
        <begin position="302"/>
        <end position="330"/>
    </location>
</feature>
<evidence type="ECO:0000313" key="3">
    <source>
        <dbReference type="Proteomes" id="UP001556367"/>
    </source>
</evidence>
<feature type="compositionally biased region" description="Low complexity" evidence="1">
    <location>
        <begin position="604"/>
        <end position="614"/>
    </location>
</feature>
<protein>
    <submittedName>
        <fullName evidence="2">Uncharacterized protein</fullName>
    </submittedName>
</protein>
<comment type="caution">
    <text evidence="2">The sequence shown here is derived from an EMBL/GenBank/DDBJ whole genome shotgun (WGS) entry which is preliminary data.</text>
</comment>
<sequence length="651" mass="68996">MVSSLPASVHLDLSFISMSTIQSNEPAEGNGDGGGGGWVVVKHDWWRTPLGAVSWAYTPSAKDGRPVAKPPIYSASLSEHISQSPAPSAQDGADSDSMQPRLYEQDILLNSDLVGVKGAGEVVAEYETDVGFHVHPTLDLIPSSHKASSPLRYEADEDDVALNRELWAELVQNITGGLSLEDFSTDGEESPTAPCFSDFSPILSSERGLHSSTSTLSSIDVPEPYNFMPYTPKPKADVPLVSTPSRRLNASASAFVPSSLLPESSSPLFSFTFPSLGKPVPALPTVKITKDDQGFVTEVQVESESVPARSASSTSSSRPSSALLPPFLSEPCHRRRAPSSKTRALVDQLRLTQPRDDFSVSSIKAKSLSPSPSPSYDGDFFKPRLSVSEDGGDRDSLGSSEADDDGWIGISEADADDEVQTKRKKAQRTLFLALSRHRGESVGVLSDSGQSDEPSVIVPRVASPLLSPPLPSPAPSSHDGWIDGSSLSIPSVTPAPTVSVTTRKERYHPRRPVHARKPSTAPSATSLSPPNSAPSSVTSFAVPPLHAPPFPLHPHAHPALVVPGYGVPVPVAVPPYMYPGAAAYLPNYAYMQMAQMRMQQQQLRAQTGGQAAAAGGKGRPPAHLAGGSSAAKSSTCPQHPLSHLPILHLFA</sequence>
<dbReference type="Proteomes" id="UP001556367">
    <property type="component" value="Unassembled WGS sequence"/>
</dbReference>
<organism evidence="2 3">
    <name type="scientific">Hohenbuehelia grisea</name>
    <dbReference type="NCBI Taxonomy" id="104357"/>
    <lineage>
        <taxon>Eukaryota</taxon>
        <taxon>Fungi</taxon>
        <taxon>Dikarya</taxon>
        <taxon>Basidiomycota</taxon>
        <taxon>Agaricomycotina</taxon>
        <taxon>Agaricomycetes</taxon>
        <taxon>Agaricomycetidae</taxon>
        <taxon>Agaricales</taxon>
        <taxon>Pleurotineae</taxon>
        <taxon>Pleurotaceae</taxon>
        <taxon>Hohenbuehelia</taxon>
    </lineage>
</organism>
<evidence type="ECO:0000313" key="2">
    <source>
        <dbReference type="EMBL" id="KAL0955610.1"/>
    </source>
</evidence>
<feature type="compositionally biased region" description="Polar residues" evidence="1">
    <location>
        <begin position="78"/>
        <end position="87"/>
    </location>
</feature>
<accession>A0ABR3JIM2</accession>
<feature type="region of interest" description="Disordered" evidence="1">
    <location>
        <begin position="468"/>
        <end position="538"/>
    </location>
</feature>
<feature type="region of interest" description="Disordered" evidence="1">
    <location>
        <begin position="78"/>
        <end position="97"/>
    </location>
</feature>
<evidence type="ECO:0000256" key="1">
    <source>
        <dbReference type="SAM" id="MobiDB-lite"/>
    </source>
</evidence>
<feature type="region of interest" description="Disordered" evidence="1">
    <location>
        <begin position="300"/>
        <end position="343"/>
    </location>
</feature>
<feature type="compositionally biased region" description="Low complexity" evidence="1">
    <location>
        <begin position="518"/>
        <end position="538"/>
    </location>
</feature>
<proteinExistence type="predicted"/>
<dbReference type="EMBL" id="JASNQZ010000006">
    <property type="protein sequence ID" value="KAL0955610.1"/>
    <property type="molecule type" value="Genomic_DNA"/>
</dbReference>
<keyword evidence="3" id="KW-1185">Reference proteome</keyword>
<feature type="compositionally biased region" description="Basic residues" evidence="1">
    <location>
        <begin position="505"/>
        <end position="517"/>
    </location>
</feature>
<feature type="region of interest" description="Disordered" evidence="1">
    <location>
        <begin position="362"/>
        <end position="421"/>
    </location>
</feature>
<reference evidence="3" key="1">
    <citation type="submission" date="2024-06" db="EMBL/GenBank/DDBJ databases">
        <title>Multi-omics analyses provide insights into the biosynthesis of the anticancer antibiotic pleurotin in Hohenbuehelia grisea.</title>
        <authorList>
            <person name="Weaver J.A."/>
            <person name="Alberti F."/>
        </authorList>
    </citation>
    <scope>NUCLEOTIDE SEQUENCE [LARGE SCALE GENOMIC DNA]</scope>
    <source>
        <strain evidence="3">T-177</strain>
    </source>
</reference>
<feature type="region of interest" description="Disordered" evidence="1">
    <location>
        <begin position="604"/>
        <end position="637"/>
    </location>
</feature>
<gene>
    <name evidence="2" type="ORF">HGRIS_001844</name>
</gene>
<feature type="compositionally biased region" description="Low complexity" evidence="1">
    <location>
        <begin position="488"/>
        <end position="501"/>
    </location>
</feature>
<name>A0ABR3JIM2_9AGAR</name>